<protein>
    <recommendedName>
        <fullName evidence="2">Exostosin GT47 domain-containing protein</fullName>
    </recommendedName>
</protein>
<dbReference type="AlphaFoldDB" id="A0A0W8FT85"/>
<gene>
    <name evidence="1" type="ORF">ASZ90_006095</name>
</gene>
<reference evidence="1" key="1">
    <citation type="journal article" date="2015" name="Proc. Natl. Acad. Sci. U.S.A.">
        <title>Networks of energetic and metabolic interactions define dynamics in microbial communities.</title>
        <authorList>
            <person name="Embree M."/>
            <person name="Liu J.K."/>
            <person name="Al-Bassam M.M."/>
            <person name="Zengler K."/>
        </authorList>
    </citation>
    <scope>NUCLEOTIDE SEQUENCE</scope>
</reference>
<organism evidence="1">
    <name type="scientific">hydrocarbon metagenome</name>
    <dbReference type="NCBI Taxonomy" id="938273"/>
    <lineage>
        <taxon>unclassified sequences</taxon>
        <taxon>metagenomes</taxon>
        <taxon>ecological metagenomes</taxon>
    </lineage>
</organism>
<proteinExistence type="predicted"/>
<accession>A0A0W8FT85</accession>
<comment type="caution">
    <text evidence="1">The sequence shown here is derived from an EMBL/GenBank/DDBJ whole genome shotgun (WGS) entry which is preliminary data.</text>
</comment>
<dbReference type="EMBL" id="LNQE01000863">
    <property type="protein sequence ID" value="KUG24090.1"/>
    <property type="molecule type" value="Genomic_DNA"/>
</dbReference>
<sequence length="329" mass="38089">MRFLPAQRERLRRLIIRLTWIDSRNYNQPHLWSKGISQYCDFKGSESYWLEETESCQPESFFSRYYAGANGLVWVRLSTQSRDGRACDLDNFVRGALPTIKKPFALITTDGDVSVPSEIAPATVNALLDCPWLVSWHTQNYDGYKHPKLAPLPIGIDFHTPRFCTSQHYLITLLNSISSRRLPLNQLPLRVFCDLGVSFASEERRRAIADLRTCDHVDFLKKRISQKAIWNRYAEYPFVLSAPGNGLDCHRTWELLYLGTIVITKTSSLNSLFEGLPVVLIDDWKEIKDKRNLNKWLQQYGDLTHRETVLKRLDPNNLINAIRETLIKC</sequence>
<evidence type="ECO:0000313" key="1">
    <source>
        <dbReference type="EMBL" id="KUG24090.1"/>
    </source>
</evidence>
<name>A0A0W8FT85_9ZZZZ</name>
<evidence type="ECO:0008006" key="2">
    <source>
        <dbReference type="Google" id="ProtNLM"/>
    </source>
</evidence>